<dbReference type="SMART" id="SM00382">
    <property type="entry name" value="AAA"/>
    <property type="match status" value="1"/>
</dbReference>
<dbReference type="InterPro" id="IPR009057">
    <property type="entry name" value="Homeodomain-like_sf"/>
</dbReference>
<name>A0A395R0K6_9PSED</name>
<evidence type="ECO:0000259" key="5">
    <source>
        <dbReference type="PROSITE" id="PS50045"/>
    </source>
</evidence>
<dbReference type="Gene3D" id="1.10.10.60">
    <property type="entry name" value="Homeodomain-like"/>
    <property type="match status" value="1"/>
</dbReference>
<feature type="domain" description="Sigma-54 factor interaction" evidence="5">
    <location>
        <begin position="308"/>
        <end position="540"/>
    </location>
</feature>
<dbReference type="OrthoDB" id="9804019at2"/>
<dbReference type="GO" id="GO:0000156">
    <property type="term" value="F:phosphorelay response regulator activity"/>
    <property type="evidence" value="ECO:0007669"/>
    <property type="project" value="InterPro"/>
</dbReference>
<dbReference type="PROSITE" id="PS00688">
    <property type="entry name" value="SIGMA54_INTERACT_3"/>
    <property type="match status" value="1"/>
</dbReference>
<sequence length="622" mass="70536">MNFANEEQSRVRICMLGNSKFSQMVHSLIPEFESAAEITIIDNVFFDAVKAARERVERNQVDIFISAGANAFYLQDTLPMPVVALKVEQADQISAILKARRYGSRILLLTYTRQETNIEFVRALDDLEVVHRTYSNAEEAREVFHSMRSEGCDVVVGSSYVCDLAEQMGFPYVLLYSKESCRNLIRKAVRLAGRHKRSVQQSALTQFLVEHSPYAQILTNRRGDVVSFNSMAKHLLPDLAANRSIEQYLDARFVQQSQLMVEGVNLGDRLVRISKDPFDLNKERIGYLFNLHPSPVRSSSSSPDGRRLVFSSAPMAELHQLLRMYGATPGTVLLRGETGTGKELAAREIHAASQHPDGPFIAVNCAAIPSELFEAELFGYADGAFTHSRSGGKSGLLEAANHGTFFLDEINAMPMPQQAKLLRVLQEREIRPVGSKRSIALDIKFVAACNLDLHAEVSAGRFREDLYYRLNIFTIKLPCLRERLDDLPLLVDYFAERLCEQYQLSINQQDFREALLPSFRLFEWPGNVRQLENLLERLVVSYSLFGNISHFKEALPRLVPEIFDRLHSADATIEEPHGHLQQLEHEEIVRALERFSGNKTQTAEYLGISQTTLWRRLKQISQ</sequence>
<dbReference type="SUPFAM" id="SSF46689">
    <property type="entry name" value="Homeodomain-like"/>
    <property type="match status" value="1"/>
</dbReference>
<dbReference type="RefSeq" id="WP_118131426.1">
    <property type="nucleotide sequence ID" value="NZ_LMAZ01000005.1"/>
</dbReference>
<keyword evidence="7" id="KW-1185">Reference proteome</keyword>
<keyword evidence="2" id="KW-0067">ATP-binding</keyword>
<evidence type="ECO:0000256" key="4">
    <source>
        <dbReference type="ARBA" id="ARBA00023163"/>
    </source>
</evidence>
<dbReference type="Pfam" id="PF02954">
    <property type="entry name" value="HTH_8"/>
    <property type="match status" value="1"/>
</dbReference>
<dbReference type="SUPFAM" id="SSF52540">
    <property type="entry name" value="P-loop containing nucleoside triphosphate hydrolases"/>
    <property type="match status" value="1"/>
</dbReference>
<dbReference type="GO" id="GO:0043565">
    <property type="term" value="F:sequence-specific DNA binding"/>
    <property type="evidence" value="ECO:0007669"/>
    <property type="project" value="InterPro"/>
</dbReference>
<dbReference type="PROSITE" id="PS50045">
    <property type="entry name" value="SIGMA54_INTERACT_4"/>
    <property type="match status" value="1"/>
</dbReference>
<dbReference type="Gene3D" id="3.40.50.2300">
    <property type="match status" value="1"/>
</dbReference>
<dbReference type="GO" id="GO:0006355">
    <property type="term" value="P:regulation of DNA-templated transcription"/>
    <property type="evidence" value="ECO:0007669"/>
    <property type="project" value="InterPro"/>
</dbReference>
<reference evidence="6 7" key="1">
    <citation type="journal article" date="2018" name="Syst. Appl. Microbiol.">
        <title>Pseudomonas gallaeciensis sp. nov., isolated from crude-oil-contaminated intertidal sand samples after the Prestige oil spill.</title>
        <authorList>
            <person name="Mulet M."/>
            <person name="Sanchez D."/>
            <person name="Rodriguez A.C."/>
            <person name="Nogales B."/>
            <person name="Bosch R."/>
            <person name="Busquets A."/>
            <person name="Gomila M."/>
            <person name="Lalucat J."/>
            <person name="Garcia-Valdes E."/>
        </authorList>
    </citation>
    <scope>NUCLEOTIDE SEQUENCE [LARGE SCALE GENOMIC DNA]</scope>
    <source>
        <strain evidence="6 7">V113</strain>
    </source>
</reference>
<evidence type="ECO:0000313" key="7">
    <source>
        <dbReference type="Proteomes" id="UP000265411"/>
    </source>
</evidence>
<dbReference type="Proteomes" id="UP000265411">
    <property type="component" value="Unassembled WGS sequence"/>
</dbReference>
<accession>A0A395R0K6</accession>
<dbReference type="GO" id="GO:0005524">
    <property type="term" value="F:ATP binding"/>
    <property type="evidence" value="ECO:0007669"/>
    <property type="project" value="UniProtKB-KW"/>
</dbReference>
<dbReference type="Pfam" id="PF00158">
    <property type="entry name" value="Sigma54_activat"/>
    <property type="match status" value="1"/>
</dbReference>
<dbReference type="PRINTS" id="PR01590">
    <property type="entry name" value="HTHFIS"/>
</dbReference>
<gene>
    <name evidence="6" type="ORF">ASB58_14770</name>
</gene>
<dbReference type="InterPro" id="IPR027417">
    <property type="entry name" value="P-loop_NTPase"/>
</dbReference>
<proteinExistence type="predicted"/>
<dbReference type="InterPro" id="IPR010524">
    <property type="entry name" value="Sig_transdc_resp-reg_PrpR_N"/>
</dbReference>
<dbReference type="AlphaFoldDB" id="A0A395R0K6"/>
<evidence type="ECO:0000256" key="3">
    <source>
        <dbReference type="ARBA" id="ARBA00023015"/>
    </source>
</evidence>
<dbReference type="FunFam" id="3.40.50.300:FF:000006">
    <property type="entry name" value="DNA-binding transcriptional regulator NtrC"/>
    <property type="match status" value="1"/>
</dbReference>
<dbReference type="Pfam" id="PF06506">
    <property type="entry name" value="PrpR_N"/>
    <property type="match status" value="1"/>
</dbReference>
<comment type="caution">
    <text evidence="6">The sequence shown here is derived from an EMBL/GenBank/DDBJ whole genome shotgun (WGS) entry which is preliminary data.</text>
</comment>
<dbReference type="InterPro" id="IPR025944">
    <property type="entry name" value="Sigma_54_int_dom_CS"/>
</dbReference>
<keyword evidence="3" id="KW-0805">Transcription regulation</keyword>
<dbReference type="PANTHER" id="PTHR32071">
    <property type="entry name" value="TRANSCRIPTIONAL REGULATORY PROTEIN"/>
    <property type="match status" value="1"/>
</dbReference>
<evidence type="ECO:0000256" key="1">
    <source>
        <dbReference type="ARBA" id="ARBA00022741"/>
    </source>
</evidence>
<dbReference type="Gene3D" id="3.40.50.10660">
    <property type="entry name" value="PrpR receptor domain-like"/>
    <property type="match status" value="1"/>
</dbReference>
<organism evidence="6 7">
    <name type="scientific">Pseudomonas abyssi</name>
    <dbReference type="NCBI Taxonomy" id="170540"/>
    <lineage>
        <taxon>Bacteria</taxon>
        <taxon>Pseudomonadati</taxon>
        <taxon>Pseudomonadota</taxon>
        <taxon>Gammaproteobacteria</taxon>
        <taxon>Pseudomonadales</taxon>
        <taxon>Pseudomonadaceae</taxon>
        <taxon>Pseudomonas</taxon>
    </lineage>
</organism>
<dbReference type="InterPro" id="IPR002078">
    <property type="entry name" value="Sigma_54_int"/>
</dbReference>
<dbReference type="InterPro" id="IPR003593">
    <property type="entry name" value="AAA+_ATPase"/>
</dbReference>
<dbReference type="Pfam" id="PF25601">
    <property type="entry name" value="AAA_lid_14"/>
    <property type="match status" value="1"/>
</dbReference>
<evidence type="ECO:0000256" key="2">
    <source>
        <dbReference type="ARBA" id="ARBA00022840"/>
    </source>
</evidence>
<dbReference type="Gene3D" id="1.10.8.60">
    <property type="match status" value="1"/>
</dbReference>
<dbReference type="SUPFAM" id="SSF159800">
    <property type="entry name" value="PrpR receptor domain-like"/>
    <property type="match status" value="1"/>
</dbReference>
<dbReference type="EMBL" id="LMAZ01000005">
    <property type="protein sequence ID" value="RGP53634.1"/>
    <property type="molecule type" value="Genomic_DNA"/>
</dbReference>
<protein>
    <submittedName>
        <fullName evidence="6">Fis family transcriptional regulator</fullName>
    </submittedName>
</protein>
<keyword evidence="1" id="KW-0547">Nucleotide-binding</keyword>
<dbReference type="InterPro" id="IPR002197">
    <property type="entry name" value="HTH_Fis"/>
</dbReference>
<dbReference type="Gene3D" id="3.40.50.300">
    <property type="entry name" value="P-loop containing nucleotide triphosphate hydrolases"/>
    <property type="match status" value="1"/>
</dbReference>
<dbReference type="CDD" id="cd00009">
    <property type="entry name" value="AAA"/>
    <property type="match status" value="1"/>
</dbReference>
<dbReference type="InterPro" id="IPR058031">
    <property type="entry name" value="AAA_lid_NorR"/>
</dbReference>
<keyword evidence="4" id="KW-0804">Transcription</keyword>
<evidence type="ECO:0000313" key="6">
    <source>
        <dbReference type="EMBL" id="RGP53634.1"/>
    </source>
</evidence>